<evidence type="ECO:0000313" key="2">
    <source>
        <dbReference type="Proteomes" id="UP000805649"/>
    </source>
</evidence>
<reference evidence="1 2" key="1">
    <citation type="journal article" date="2020" name="Phytopathology">
        <title>Genome Sequence Resources of Colletotrichum truncatum, C. plurivorum, C. musicola, and C. sojae: Four Species Pathogenic to Soybean (Glycine max).</title>
        <authorList>
            <person name="Rogerio F."/>
            <person name="Boufleur T.R."/>
            <person name="Ciampi-Guillardi M."/>
            <person name="Sukno S.A."/>
            <person name="Thon M.R."/>
            <person name="Massola Junior N.S."/>
            <person name="Baroncelli R."/>
        </authorList>
    </citation>
    <scope>NUCLEOTIDE SEQUENCE [LARGE SCALE GENOMIC DNA]</scope>
    <source>
        <strain evidence="1 2">CMES1059</strain>
    </source>
</reference>
<evidence type="ECO:0000313" key="1">
    <source>
        <dbReference type="EMBL" id="KAL0932687.1"/>
    </source>
</evidence>
<name>A0ACC3YND4_COLTU</name>
<comment type="caution">
    <text evidence="1">The sequence shown here is derived from an EMBL/GenBank/DDBJ whole genome shotgun (WGS) entry which is preliminary data.</text>
</comment>
<dbReference type="EMBL" id="VUJX02000008">
    <property type="protein sequence ID" value="KAL0932687.1"/>
    <property type="molecule type" value="Genomic_DNA"/>
</dbReference>
<protein>
    <submittedName>
        <fullName evidence="1">Uncharacterized protein</fullName>
    </submittedName>
</protein>
<proteinExistence type="predicted"/>
<sequence length="311" mass="34541">MGRPKARSQARRQELLLPRHSPIPQLLPARVSGRSTTTSDAATETSHALGSELTFDSPVDLGRDLEHEIPQCHVDLGHVTRHSSRTEIVPESQSAFPSLMTATQPASGGCACLSVLYLLLENLRIKDNLTAPNDFGLLRNTIESASEVLTCERCPLRYFSIVQNAAMLGILCLCVAESYHRLMRSIDEEENRSLKAGEKKQISIHNGGTQASQPPLTETSPLFSVSVSPAQWGSMMRDLVRTEVFGTEGHRDKCLKGFITRLEQRQRRWHHTPPAPDCPPSYRSLCGPSDREPTCLKLIDNSKRLIDLLEL</sequence>
<organism evidence="1 2">
    <name type="scientific">Colletotrichum truncatum</name>
    <name type="common">Anthracnose fungus</name>
    <name type="synonym">Colletotrichum capsici</name>
    <dbReference type="NCBI Taxonomy" id="5467"/>
    <lineage>
        <taxon>Eukaryota</taxon>
        <taxon>Fungi</taxon>
        <taxon>Dikarya</taxon>
        <taxon>Ascomycota</taxon>
        <taxon>Pezizomycotina</taxon>
        <taxon>Sordariomycetes</taxon>
        <taxon>Hypocreomycetidae</taxon>
        <taxon>Glomerellales</taxon>
        <taxon>Glomerellaceae</taxon>
        <taxon>Colletotrichum</taxon>
        <taxon>Colletotrichum truncatum species complex</taxon>
    </lineage>
</organism>
<gene>
    <name evidence="1" type="ORF">CTRU02_211650</name>
</gene>
<keyword evidence="2" id="KW-1185">Reference proteome</keyword>
<accession>A0ACC3YND4</accession>
<dbReference type="Proteomes" id="UP000805649">
    <property type="component" value="Unassembled WGS sequence"/>
</dbReference>